<evidence type="ECO:0000313" key="6">
    <source>
        <dbReference type="EMBL" id="KAI8583920.1"/>
    </source>
</evidence>
<evidence type="ECO:0000256" key="3">
    <source>
        <dbReference type="PROSITE-ProRule" id="PRU00169"/>
    </source>
</evidence>
<gene>
    <name evidence="6" type="ORF">K450DRAFT_276918</name>
</gene>
<keyword evidence="2" id="KW-0902">Two-component regulatory system</keyword>
<evidence type="ECO:0000256" key="4">
    <source>
        <dbReference type="SAM" id="MobiDB-lite"/>
    </source>
</evidence>
<protein>
    <recommendedName>
        <fullName evidence="5">Response regulatory domain-containing protein</fullName>
    </recommendedName>
</protein>
<keyword evidence="1 3" id="KW-0597">Phosphoprotein</keyword>
<feature type="compositionally biased region" description="Low complexity" evidence="4">
    <location>
        <begin position="1217"/>
        <end position="1231"/>
    </location>
</feature>
<evidence type="ECO:0000259" key="5">
    <source>
        <dbReference type="PROSITE" id="PS50110"/>
    </source>
</evidence>
<dbReference type="Pfam" id="PF00072">
    <property type="entry name" value="Response_reg"/>
    <property type="match status" value="1"/>
</dbReference>
<dbReference type="PANTHER" id="PTHR45339">
    <property type="entry name" value="HYBRID SIGNAL TRANSDUCTION HISTIDINE KINASE J"/>
    <property type="match status" value="1"/>
</dbReference>
<dbReference type="InterPro" id="IPR001789">
    <property type="entry name" value="Sig_transdc_resp-reg_receiver"/>
</dbReference>
<dbReference type="EMBL" id="MU620894">
    <property type="protein sequence ID" value="KAI8583920.1"/>
    <property type="molecule type" value="Genomic_DNA"/>
</dbReference>
<dbReference type="PROSITE" id="PS50110">
    <property type="entry name" value="RESPONSE_REGULATORY"/>
    <property type="match status" value="1"/>
</dbReference>
<feature type="compositionally biased region" description="Low complexity" evidence="4">
    <location>
        <begin position="856"/>
        <end position="884"/>
    </location>
</feature>
<dbReference type="FunFam" id="3.40.50.2300:FF:000146">
    <property type="entry name" value="Putative two-component response regulator SSK1p"/>
    <property type="match status" value="1"/>
</dbReference>
<feature type="region of interest" description="Disordered" evidence="4">
    <location>
        <begin position="1184"/>
        <end position="1323"/>
    </location>
</feature>
<dbReference type="GeneID" id="75918589"/>
<accession>A0AAD5HGW4</accession>
<comment type="caution">
    <text evidence="6">The sequence shown here is derived from an EMBL/GenBank/DDBJ whole genome shotgun (WGS) entry which is preliminary data.</text>
</comment>
<dbReference type="SMART" id="SM00448">
    <property type="entry name" value="REC"/>
    <property type="match status" value="1"/>
</dbReference>
<dbReference type="InterPro" id="IPR011006">
    <property type="entry name" value="CheY-like_superfamily"/>
</dbReference>
<proteinExistence type="predicted"/>
<dbReference type="GO" id="GO:0000156">
    <property type="term" value="F:phosphorelay response regulator activity"/>
    <property type="evidence" value="ECO:0007669"/>
    <property type="project" value="UniProtKB-ARBA"/>
</dbReference>
<sequence length="1323" mass="143018">MNDEAIQTDSPEMLTPDMKEFSEEQPLLKALERAADEITSFQMQRTLSEQGNNSLDEPNANALLPHVATLSTLLRRLDTFQGDQTAEHSKLDDFPDLINLSSLESNKKPAMDLSALDKTISRAAILTCVISLGASLHSTLATFTGQLNLVSATYTAGWVAMTSFWARSTLSLIRKNSKKNKYLIEAAKRSSIIASVAIGTQYALSSLYPNVVPPAKPSHTVAQVLCSCLWFFIARVDEDKNNAIGSVEQSTRDQRSNIKSSLQDYDDKRSTFLSTLANEVEDATVMLTATLHYFSPSRILEGSHELLSACSIPVPIASISAINTTTKQVRYLSAQLPLLARLSLAQNDIDMDIERSTVENEFDIGDMLQAVGDTMAGIAAKLDVKLVIYHSDNALHYTNVRGDEDVLRHTLINLVRNLLDSCSSGSCIELGLNVTALTGDSEATASKLLITFAMTLEMSLASDNSILPNANLTSMLLAHLGGSLALEDIDDHSTNFVIRLEMKEGQQMERVHESTERPHERLHRQLSNIRFSDEPTLEDLNVFVNRLSGVKVVLYATDQSIFAKHLTSCLASWNVNISHVSVFKPIDDENYFRASDSEVTTPGSETSVAQSSILHVTGTPEVTTAQGEHNLKTAPPTFILIDDDVHTLEQQLHEFRANAALAQAAQSSRRHKRGKSNAYLSQTTAIVHFTSLSEYKKVRDTINWFNAVSVLHPHSVPQIIVVPKPAGPRRFLTALHTAWSNAVVEPQYLPIATSPSSPMTPSSQKSIWNGGLIPNLPSPSHGLDESGITNESGVHLQRRPGSGIYSPPIAQTEESNYFTATGSGGKVGSPSGLHAHEVQGSPTGVTTAEGVLFDPSNKSTGSSASNASSSRSSITRSFRSPSTSVGHNTRRRSNTDLRGATEALTPASHINLPVGFHQPPLDQVSPGGSPLKISMTAVSDSPAGTPSPHPSLPTHPTDTLIPPEDIVAVVSPSRIPLDIPPPELAIVETPDISPIANILPAAKPVEKSLAISRRKRKEKVAPSGVTSPPISVLIVEDNVINQAILSTWMKKHKIKFGTASNGQEALDKWNGGGYHLILMDIQLPVMDGIEATQRIRAIEKEQKTGKIPRQTVTDEPSVFRSPVIIVALTASSLASDREAALSAGCNDFLTKPVDLVWLEKKIIEWGCMQALIDFDSWRKWKRSEGVEPKSTTKPAAPAVLPPTTTPPKADGSATTPSVALSPSRSSDSSAARKGVLLPGASGIKRRPSSAAEDNTKTGRRPLSRHNSEPQMQLHEVNIKPSVSHDTRAGTLSPIKEASGSSDGSVKAMSDLARAELQQQQQTN</sequence>
<reference evidence="6" key="2">
    <citation type="journal article" date="2022" name="Proc. Natl. Acad. Sci. U.S.A.">
        <title>Diploid-dominant life cycles characterize the early evolution of Fungi.</title>
        <authorList>
            <person name="Amses K.R."/>
            <person name="Simmons D.R."/>
            <person name="Longcore J.E."/>
            <person name="Mondo S.J."/>
            <person name="Seto K."/>
            <person name="Jeronimo G.H."/>
            <person name="Bonds A.E."/>
            <person name="Quandt C.A."/>
            <person name="Davis W.J."/>
            <person name="Chang Y."/>
            <person name="Federici B.A."/>
            <person name="Kuo A."/>
            <person name="LaButti K."/>
            <person name="Pangilinan J."/>
            <person name="Andreopoulos W."/>
            <person name="Tritt A."/>
            <person name="Riley R."/>
            <person name="Hundley H."/>
            <person name="Johnson J."/>
            <person name="Lipzen A."/>
            <person name="Barry K."/>
            <person name="Lang B.F."/>
            <person name="Cuomo C.A."/>
            <person name="Buchler N.E."/>
            <person name="Grigoriev I.V."/>
            <person name="Spatafora J.W."/>
            <person name="Stajich J.E."/>
            <person name="James T.Y."/>
        </authorList>
    </citation>
    <scope>NUCLEOTIDE SEQUENCE</scope>
    <source>
        <strain evidence="6">AG</strain>
    </source>
</reference>
<organism evidence="6 7">
    <name type="scientific">Umbelopsis ramanniana AG</name>
    <dbReference type="NCBI Taxonomy" id="1314678"/>
    <lineage>
        <taxon>Eukaryota</taxon>
        <taxon>Fungi</taxon>
        <taxon>Fungi incertae sedis</taxon>
        <taxon>Mucoromycota</taxon>
        <taxon>Mucoromycotina</taxon>
        <taxon>Umbelopsidomycetes</taxon>
        <taxon>Umbelopsidales</taxon>
        <taxon>Umbelopsidaceae</taxon>
        <taxon>Umbelopsis</taxon>
    </lineage>
</organism>
<feature type="region of interest" description="Disordered" evidence="4">
    <location>
        <begin position="832"/>
        <end position="897"/>
    </location>
</feature>
<dbReference type="RefSeq" id="XP_051448924.1">
    <property type="nucleotide sequence ID" value="XM_051593247.1"/>
</dbReference>
<dbReference type="Gene3D" id="3.40.50.2300">
    <property type="match status" value="1"/>
</dbReference>
<evidence type="ECO:0000313" key="7">
    <source>
        <dbReference type="Proteomes" id="UP001206595"/>
    </source>
</evidence>
<dbReference type="Proteomes" id="UP001206595">
    <property type="component" value="Unassembled WGS sequence"/>
</dbReference>
<dbReference type="SUPFAM" id="SSF52172">
    <property type="entry name" value="CheY-like"/>
    <property type="match status" value="1"/>
</dbReference>
<evidence type="ECO:0000256" key="1">
    <source>
        <dbReference type="ARBA" id="ARBA00022553"/>
    </source>
</evidence>
<feature type="domain" description="Response regulatory" evidence="5">
    <location>
        <begin position="1031"/>
        <end position="1166"/>
    </location>
</feature>
<dbReference type="PANTHER" id="PTHR45339:SF1">
    <property type="entry name" value="HYBRID SIGNAL TRANSDUCTION HISTIDINE KINASE J"/>
    <property type="match status" value="1"/>
</dbReference>
<keyword evidence="7" id="KW-1185">Reference proteome</keyword>
<name>A0AAD5HGW4_UMBRA</name>
<reference evidence="6" key="1">
    <citation type="submission" date="2021-06" db="EMBL/GenBank/DDBJ databases">
        <authorList>
            <consortium name="DOE Joint Genome Institute"/>
            <person name="Mondo S.J."/>
            <person name="Amses K.R."/>
            <person name="Simmons D.R."/>
            <person name="Longcore J.E."/>
            <person name="Seto K."/>
            <person name="Alves G.H."/>
            <person name="Bonds A.E."/>
            <person name="Quandt C.A."/>
            <person name="Davis W.J."/>
            <person name="Chang Y."/>
            <person name="Letcher P.M."/>
            <person name="Powell M.J."/>
            <person name="Kuo A."/>
            <person name="Labutti K."/>
            <person name="Pangilinan J."/>
            <person name="Andreopoulos W."/>
            <person name="Tritt A."/>
            <person name="Riley R."/>
            <person name="Hundley H."/>
            <person name="Johnson J."/>
            <person name="Lipzen A."/>
            <person name="Barry K."/>
            <person name="Berbee M.L."/>
            <person name="Buchler N.E."/>
            <person name="Grigoriev I.V."/>
            <person name="Spatafora J.W."/>
            <person name="Stajich J.E."/>
            <person name="James T.Y."/>
        </authorList>
    </citation>
    <scope>NUCLEOTIDE SEQUENCE</scope>
    <source>
        <strain evidence="6">AG</strain>
    </source>
</reference>
<feature type="modified residue" description="4-aspartylphosphate" evidence="3">
    <location>
        <position position="1080"/>
    </location>
</feature>
<evidence type="ECO:0000256" key="2">
    <source>
        <dbReference type="ARBA" id="ARBA00023012"/>
    </source>
</evidence>
<dbReference type="CDD" id="cd17546">
    <property type="entry name" value="REC_hyHK_CKI1_RcsC-like"/>
    <property type="match status" value="1"/>
</dbReference>